<evidence type="ECO:0000256" key="1">
    <source>
        <dbReference type="ARBA" id="ARBA00022485"/>
    </source>
</evidence>
<dbReference type="InterPro" id="IPR017896">
    <property type="entry name" value="4Fe4S_Fe-S-bd"/>
</dbReference>
<feature type="region of interest" description="Disordered" evidence="5">
    <location>
        <begin position="1"/>
        <end position="36"/>
    </location>
</feature>
<feature type="domain" description="4Fe-4S ferredoxin-type" evidence="6">
    <location>
        <begin position="126"/>
        <end position="149"/>
    </location>
</feature>
<dbReference type="RefSeq" id="WP_012635422.1">
    <property type="nucleotide sequence ID" value="NC_011899.1"/>
</dbReference>
<dbReference type="PANTHER" id="PTHR43687">
    <property type="entry name" value="ADENYLYLSULFATE REDUCTASE, BETA SUBUNIT"/>
    <property type="match status" value="1"/>
</dbReference>
<feature type="domain" description="4Fe-4S ferredoxin-type" evidence="6">
    <location>
        <begin position="95"/>
        <end position="124"/>
    </location>
</feature>
<evidence type="ECO:0000313" key="7">
    <source>
        <dbReference type="EMBL" id="ACL69234.1"/>
    </source>
</evidence>
<protein>
    <submittedName>
        <fullName evidence="7">4Fe-4S ferredoxin iron-sulfur binding domain protein</fullName>
    </submittedName>
</protein>
<proteinExistence type="predicted"/>
<dbReference type="Proteomes" id="UP000000719">
    <property type="component" value="Chromosome"/>
</dbReference>
<gene>
    <name evidence="7" type="ordered locus">Hore_04760</name>
</gene>
<dbReference type="eggNOG" id="COG2768">
    <property type="taxonomic scope" value="Bacteria"/>
</dbReference>
<dbReference type="GO" id="GO:0046872">
    <property type="term" value="F:metal ion binding"/>
    <property type="evidence" value="ECO:0007669"/>
    <property type="project" value="UniProtKB-KW"/>
</dbReference>
<keyword evidence="1" id="KW-0004">4Fe-4S</keyword>
<dbReference type="KEGG" id="hor:Hore_04760"/>
<accession>B8D207</accession>
<dbReference type="OrthoDB" id="9804603at2"/>
<keyword evidence="8" id="KW-1185">Reference proteome</keyword>
<dbReference type="SUPFAM" id="SSF54862">
    <property type="entry name" value="4Fe-4S ferredoxins"/>
    <property type="match status" value="1"/>
</dbReference>
<dbReference type="InterPro" id="IPR050572">
    <property type="entry name" value="Fe-S_Ferredoxin"/>
</dbReference>
<dbReference type="Pfam" id="PF14697">
    <property type="entry name" value="Fer4_21"/>
    <property type="match status" value="1"/>
</dbReference>
<dbReference type="InterPro" id="IPR017900">
    <property type="entry name" value="4Fe4S_Fe_S_CS"/>
</dbReference>
<dbReference type="GO" id="GO:0051539">
    <property type="term" value="F:4 iron, 4 sulfur cluster binding"/>
    <property type="evidence" value="ECO:0007669"/>
    <property type="project" value="UniProtKB-KW"/>
</dbReference>
<dbReference type="PROSITE" id="PS00198">
    <property type="entry name" value="4FE4S_FER_1"/>
    <property type="match status" value="2"/>
</dbReference>
<keyword evidence="3" id="KW-0408">Iron</keyword>
<dbReference type="Gene3D" id="3.30.70.20">
    <property type="match status" value="1"/>
</dbReference>
<evidence type="ECO:0000259" key="6">
    <source>
        <dbReference type="PROSITE" id="PS51379"/>
    </source>
</evidence>
<dbReference type="STRING" id="373903.Hore_04760"/>
<dbReference type="HOGENOM" id="CLU_1841170_0_0_9"/>
<keyword evidence="2" id="KW-0479">Metal-binding</keyword>
<dbReference type="PANTHER" id="PTHR43687:SF1">
    <property type="entry name" value="FERREDOXIN III"/>
    <property type="match status" value="1"/>
</dbReference>
<organism evidence="7 8">
    <name type="scientific">Halothermothrix orenii (strain H 168 / OCM 544 / DSM 9562)</name>
    <dbReference type="NCBI Taxonomy" id="373903"/>
    <lineage>
        <taxon>Bacteria</taxon>
        <taxon>Bacillati</taxon>
        <taxon>Bacillota</taxon>
        <taxon>Clostridia</taxon>
        <taxon>Halanaerobiales</taxon>
        <taxon>Halothermotrichaceae</taxon>
        <taxon>Halothermothrix</taxon>
    </lineage>
</organism>
<evidence type="ECO:0000256" key="2">
    <source>
        <dbReference type="ARBA" id="ARBA00022723"/>
    </source>
</evidence>
<dbReference type="EMBL" id="CP001098">
    <property type="protein sequence ID" value="ACL69234.1"/>
    <property type="molecule type" value="Genomic_DNA"/>
</dbReference>
<evidence type="ECO:0000256" key="3">
    <source>
        <dbReference type="ARBA" id="ARBA00023004"/>
    </source>
</evidence>
<reference evidence="7 8" key="1">
    <citation type="journal article" date="2009" name="PLoS ONE">
        <title>Genome analysis of the anaerobic thermohalophilic bacterium Halothermothrix orenii.</title>
        <authorList>
            <person name="Mavromatis K."/>
            <person name="Ivanova N."/>
            <person name="Anderson I."/>
            <person name="Lykidis A."/>
            <person name="Hooper S.D."/>
            <person name="Sun H."/>
            <person name="Kunin V."/>
            <person name="Lapidus A."/>
            <person name="Hugenholtz P."/>
            <person name="Patel B."/>
            <person name="Kyrpides N.C."/>
        </authorList>
    </citation>
    <scope>NUCLEOTIDE SEQUENCE [LARGE SCALE GENOMIC DNA]</scope>
    <source>
        <strain evidence="8">H 168 / OCM 544 / DSM 9562</strain>
    </source>
</reference>
<dbReference type="AlphaFoldDB" id="B8D207"/>
<evidence type="ECO:0000256" key="5">
    <source>
        <dbReference type="SAM" id="MobiDB-lite"/>
    </source>
</evidence>
<dbReference type="PROSITE" id="PS51379">
    <property type="entry name" value="4FE4S_FER_2"/>
    <property type="match status" value="2"/>
</dbReference>
<evidence type="ECO:0000313" key="8">
    <source>
        <dbReference type="Proteomes" id="UP000000719"/>
    </source>
</evidence>
<name>B8D207_HALOH</name>
<keyword evidence="4" id="KW-0411">Iron-sulfur</keyword>
<evidence type="ECO:0000256" key="4">
    <source>
        <dbReference type="ARBA" id="ARBA00023014"/>
    </source>
</evidence>
<sequence length="149" mass="15385">MLFGRGQGPGSGGGRGAGRGSGRGSKNGGRGMGRGSGYGLGPGGNCVCPECGHKVPHQRGVPCYEMKCPNCGGQMVHEGLDVSGSPDRNNENMVNTPVIDENKCIGCGNCVVACPFKAIKIENGVAKIMSDKCRNCRKCVRVCPKSAIK</sequence>